<sequence length="184" mass="20451">MGKRKIDIRKIEDLSSRQVTFSKRRQGLFRKAADFCLLSAAQMAIIVNSPGGKPYLFSHPPSSADQVIDQYLHEHSSQAIADRSREEPNRLNRIDPTEDELQRLGPKAMLGTGKKQRRGRDEEVKRGGPKCKEESGDMGSSRPASSPQCPKISRRAGPLLTRQMVGLEINLGEGTGAQNGWRKN</sequence>
<feature type="region of interest" description="Disordered" evidence="6">
    <location>
        <begin position="78"/>
        <end position="157"/>
    </location>
</feature>
<evidence type="ECO:0000256" key="4">
    <source>
        <dbReference type="ARBA" id="ARBA00023163"/>
    </source>
</evidence>
<accession>A0AAV7F9T1</accession>
<protein>
    <recommendedName>
        <fullName evidence="7">MADS-box domain-containing protein</fullName>
    </recommendedName>
</protein>
<dbReference type="InterPro" id="IPR036879">
    <property type="entry name" value="TF_MADSbox_sf"/>
</dbReference>
<feature type="domain" description="MADS-box" evidence="7">
    <location>
        <begin position="1"/>
        <end position="61"/>
    </location>
</feature>
<dbReference type="PRINTS" id="PR00404">
    <property type="entry name" value="MADSDOMAIN"/>
</dbReference>
<dbReference type="EMBL" id="JAINDJ010000002">
    <property type="protein sequence ID" value="KAG9457399.1"/>
    <property type="molecule type" value="Genomic_DNA"/>
</dbReference>
<reference evidence="8 9" key="1">
    <citation type="submission" date="2021-07" db="EMBL/GenBank/DDBJ databases">
        <title>The Aristolochia fimbriata genome: insights into angiosperm evolution, floral development and chemical biosynthesis.</title>
        <authorList>
            <person name="Jiao Y."/>
        </authorList>
    </citation>
    <scope>NUCLEOTIDE SEQUENCE [LARGE SCALE GENOMIC DNA]</scope>
    <source>
        <strain evidence="8">IBCAS-2021</strain>
        <tissue evidence="8">Leaf</tissue>
    </source>
</reference>
<dbReference type="PANTHER" id="PTHR11945:SF629">
    <property type="entry name" value="OS02G0164450 PROTEIN"/>
    <property type="match status" value="1"/>
</dbReference>
<dbReference type="GO" id="GO:0005634">
    <property type="term" value="C:nucleus"/>
    <property type="evidence" value="ECO:0007669"/>
    <property type="project" value="UniProtKB-SubCell"/>
</dbReference>
<dbReference type="GO" id="GO:0000978">
    <property type="term" value="F:RNA polymerase II cis-regulatory region sequence-specific DNA binding"/>
    <property type="evidence" value="ECO:0007669"/>
    <property type="project" value="TreeGrafter"/>
</dbReference>
<keyword evidence="9" id="KW-1185">Reference proteome</keyword>
<dbReference type="Proteomes" id="UP000825729">
    <property type="component" value="Unassembled WGS sequence"/>
</dbReference>
<evidence type="ECO:0000313" key="8">
    <source>
        <dbReference type="EMBL" id="KAG9457399.1"/>
    </source>
</evidence>
<dbReference type="PANTHER" id="PTHR11945">
    <property type="entry name" value="MADS BOX PROTEIN"/>
    <property type="match status" value="1"/>
</dbReference>
<evidence type="ECO:0000256" key="5">
    <source>
        <dbReference type="ARBA" id="ARBA00023242"/>
    </source>
</evidence>
<evidence type="ECO:0000256" key="1">
    <source>
        <dbReference type="ARBA" id="ARBA00004123"/>
    </source>
</evidence>
<organism evidence="8 9">
    <name type="scientific">Aristolochia fimbriata</name>
    <name type="common">White veined hardy Dutchman's pipe vine</name>
    <dbReference type="NCBI Taxonomy" id="158543"/>
    <lineage>
        <taxon>Eukaryota</taxon>
        <taxon>Viridiplantae</taxon>
        <taxon>Streptophyta</taxon>
        <taxon>Embryophyta</taxon>
        <taxon>Tracheophyta</taxon>
        <taxon>Spermatophyta</taxon>
        <taxon>Magnoliopsida</taxon>
        <taxon>Magnoliidae</taxon>
        <taxon>Piperales</taxon>
        <taxon>Aristolochiaceae</taxon>
        <taxon>Aristolochia</taxon>
    </lineage>
</organism>
<dbReference type="InterPro" id="IPR002100">
    <property type="entry name" value="TF_MADSbox"/>
</dbReference>
<evidence type="ECO:0000313" key="9">
    <source>
        <dbReference type="Proteomes" id="UP000825729"/>
    </source>
</evidence>
<feature type="compositionally biased region" description="Basic and acidic residues" evidence="6">
    <location>
        <begin position="119"/>
        <end position="135"/>
    </location>
</feature>
<proteinExistence type="predicted"/>
<keyword evidence="4" id="KW-0804">Transcription</keyword>
<evidence type="ECO:0000256" key="6">
    <source>
        <dbReference type="SAM" id="MobiDB-lite"/>
    </source>
</evidence>
<feature type="compositionally biased region" description="Basic and acidic residues" evidence="6">
    <location>
        <begin position="78"/>
        <end position="102"/>
    </location>
</feature>
<dbReference type="Pfam" id="PF00319">
    <property type="entry name" value="SRF-TF"/>
    <property type="match status" value="1"/>
</dbReference>
<gene>
    <name evidence="8" type="ORF">H6P81_001907</name>
</gene>
<dbReference type="GO" id="GO:0046983">
    <property type="term" value="F:protein dimerization activity"/>
    <property type="evidence" value="ECO:0007669"/>
    <property type="project" value="InterPro"/>
</dbReference>
<keyword evidence="3" id="KW-0238">DNA-binding</keyword>
<evidence type="ECO:0000256" key="2">
    <source>
        <dbReference type="ARBA" id="ARBA00023015"/>
    </source>
</evidence>
<dbReference type="AlphaFoldDB" id="A0AAV7F9T1"/>
<name>A0AAV7F9T1_ARIFI</name>
<dbReference type="Gene3D" id="3.40.1810.10">
    <property type="entry name" value="Transcription factor, MADS-box"/>
    <property type="match status" value="1"/>
</dbReference>
<comment type="subcellular location">
    <subcellularLocation>
        <location evidence="1">Nucleus</location>
    </subcellularLocation>
</comment>
<keyword evidence="5" id="KW-0539">Nucleus</keyword>
<dbReference type="PROSITE" id="PS50066">
    <property type="entry name" value="MADS_BOX_2"/>
    <property type="match status" value="1"/>
</dbReference>
<dbReference type="SUPFAM" id="SSF55455">
    <property type="entry name" value="SRF-like"/>
    <property type="match status" value="1"/>
</dbReference>
<keyword evidence="2" id="KW-0805">Transcription regulation</keyword>
<evidence type="ECO:0000259" key="7">
    <source>
        <dbReference type="PROSITE" id="PS50066"/>
    </source>
</evidence>
<evidence type="ECO:0000256" key="3">
    <source>
        <dbReference type="ARBA" id="ARBA00023125"/>
    </source>
</evidence>
<dbReference type="SMART" id="SM00432">
    <property type="entry name" value="MADS"/>
    <property type="match status" value="1"/>
</dbReference>
<dbReference type="GO" id="GO:0000981">
    <property type="term" value="F:DNA-binding transcription factor activity, RNA polymerase II-specific"/>
    <property type="evidence" value="ECO:0007669"/>
    <property type="project" value="TreeGrafter"/>
</dbReference>
<comment type="caution">
    <text evidence="8">The sequence shown here is derived from an EMBL/GenBank/DDBJ whole genome shotgun (WGS) entry which is preliminary data.</text>
</comment>